<dbReference type="SUPFAM" id="SSF46785">
    <property type="entry name" value="Winged helix' DNA-binding domain"/>
    <property type="match status" value="1"/>
</dbReference>
<gene>
    <name evidence="2" type="ORF">WN67_07585</name>
</gene>
<dbReference type="Gene3D" id="1.10.10.10">
    <property type="entry name" value="Winged helix-like DNA-binding domain superfamily/Winged helix DNA-binding domain"/>
    <property type="match status" value="1"/>
</dbReference>
<dbReference type="Proteomes" id="UP000034150">
    <property type="component" value="Unassembled WGS sequence"/>
</dbReference>
<comment type="caution">
    <text evidence="2">The sequence shown here is derived from an EMBL/GenBank/DDBJ whole genome shotgun (WGS) entry which is preliminary data.</text>
</comment>
<dbReference type="Pfam" id="PF01047">
    <property type="entry name" value="MarR"/>
    <property type="match status" value="1"/>
</dbReference>
<evidence type="ECO:0000313" key="2">
    <source>
        <dbReference type="EMBL" id="KKF02561.1"/>
    </source>
</evidence>
<dbReference type="AlphaFoldDB" id="A0A0M2K5R1"/>
<organism evidence="2 3">
    <name type="scientific">Mycolicibacterium obuense</name>
    <dbReference type="NCBI Taxonomy" id="1807"/>
    <lineage>
        <taxon>Bacteria</taxon>
        <taxon>Bacillati</taxon>
        <taxon>Actinomycetota</taxon>
        <taxon>Actinomycetes</taxon>
        <taxon>Mycobacteriales</taxon>
        <taxon>Mycobacteriaceae</taxon>
        <taxon>Mycolicibacterium</taxon>
    </lineage>
</organism>
<sequence>MEWLTAEQQRIWRDYLAMVSRLHTAMHRQLQSDCELSLSDYDVLVALSERGPLRITELGELIGWEQSRLSHQLRRMRGRGLVERQGDDDDRRAATIAITAEGRSALEVAAPGHVDLVRSVVFDGLSPTQQRAFGRAVLTVLERLTDAQADRNARTTPSP</sequence>
<dbReference type="STRING" id="1807.MOBUDSM44075_04851"/>
<proteinExistence type="predicted"/>
<dbReference type="InterPro" id="IPR000835">
    <property type="entry name" value="HTH_MarR-typ"/>
</dbReference>
<dbReference type="OrthoDB" id="8635520at2"/>
<reference evidence="2 3" key="1">
    <citation type="journal article" date="2015" name="Genome Announc.">
        <title>Draft Genome Sequence of Mycobacterium obuense Strain UC1, Isolated from Patient Sputum.</title>
        <authorList>
            <person name="Greninger A.L."/>
            <person name="Cunningham G."/>
            <person name="Hsu E.D."/>
            <person name="Yu J.M."/>
            <person name="Chiu C.Y."/>
            <person name="Miller S."/>
        </authorList>
    </citation>
    <scope>NUCLEOTIDE SEQUENCE [LARGE SCALE GENOMIC DNA]</scope>
    <source>
        <strain evidence="2 3">UC1</strain>
    </source>
</reference>
<dbReference type="InterPro" id="IPR039422">
    <property type="entry name" value="MarR/SlyA-like"/>
</dbReference>
<dbReference type="InterPro" id="IPR036390">
    <property type="entry name" value="WH_DNA-bd_sf"/>
</dbReference>
<feature type="domain" description="HTH marR-type" evidence="1">
    <location>
        <begin position="8"/>
        <end position="146"/>
    </location>
</feature>
<dbReference type="EMBL" id="LAUZ02000029">
    <property type="protein sequence ID" value="KKF02561.1"/>
    <property type="molecule type" value="Genomic_DNA"/>
</dbReference>
<dbReference type="SMART" id="SM00347">
    <property type="entry name" value="HTH_MARR"/>
    <property type="match status" value="1"/>
</dbReference>
<evidence type="ECO:0000313" key="3">
    <source>
        <dbReference type="Proteomes" id="UP000034150"/>
    </source>
</evidence>
<dbReference type="RefSeq" id="WP_046362408.1">
    <property type="nucleotide sequence ID" value="NZ_CALTXN010000002.1"/>
</dbReference>
<name>A0A0M2K5R1_9MYCO</name>
<keyword evidence="3" id="KW-1185">Reference proteome</keyword>
<dbReference type="PANTHER" id="PTHR33164">
    <property type="entry name" value="TRANSCRIPTIONAL REGULATOR, MARR FAMILY"/>
    <property type="match status" value="1"/>
</dbReference>
<dbReference type="PRINTS" id="PR00598">
    <property type="entry name" value="HTHMARR"/>
</dbReference>
<evidence type="ECO:0000259" key="1">
    <source>
        <dbReference type="PROSITE" id="PS50995"/>
    </source>
</evidence>
<accession>A0A0M2K5R1</accession>
<protein>
    <submittedName>
        <fullName evidence="2">MarR family transcriptional regulator</fullName>
    </submittedName>
</protein>
<dbReference type="GO" id="GO:0003700">
    <property type="term" value="F:DNA-binding transcription factor activity"/>
    <property type="evidence" value="ECO:0007669"/>
    <property type="project" value="InterPro"/>
</dbReference>
<dbReference type="PATRIC" id="fig|1807.13.peg.2902"/>
<dbReference type="GO" id="GO:0006950">
    <property type="term" value="P:response to stress"/>
    <property type="evidence" value="ECO:0007669"/>
    <property type="project" value="TreeGrafter"/>
</dbReference>
<dbReference type="PANTHER" id="PTHR33164:SF99">
    <property type="entry name" value="MARR FAMILY REGULATORY PROTEIN"/>
    <property type="match status" value="1"/>
</dbReference>
<dbReference type="PROSITE" id="PS50995">
    <property type="entry name" value="HTH_MARR_2"/>
    <property type="match status" value="1"/>
</dbReference>
<dbReference type="InterPro" id="IPR036388">
    <property type="entry name" value="WH-like_DNA-bd_sf"/>
</dbReference>